<dbReference type="SMART" id="SM00364">
    <property type="entry name" value="LRR_BAC"/>
    <property type="match status" value="5"/>
</dbReference>
<evidence type="ECO:0000313" key="4">
    <source>
        <dbReference type="EnsemblMetazoa" id="XP_038076476.1"/>
    </source>
</evidence>
<dbReference type="SUPFAM" id="SSF52058">
    <property type="entry name" value="L domain-like"/>
    <property type="match status" value="1"/>
</dbReference>
<sequence length="508" mass="58102">MHFSKLDACLTESQSIMTYDLKQITWNMDPIVFVSAQKPSPFCPKLQDNYMSEACTHVKMAQLHFPTQAMAELELNGNPHQEPTDEGFFATSDIAERPLKDMIRTGEWDDILKEQASTTNTVSLSRCELSNLPSALPSLVQLTRLYLTYNNLRDLPDEFERLRNLTILNIGFNEFESIPSAIFRLDNLQVLFVKSNQLTSIGDGIRHLTNLEELYLNNNKIGVFPESLCRMANLRLLTMANNAIQTIPTNIKGMKGLKVLKMRSNQLTKIPDEFGELKALDIACFAQNMIDIFPFDKVDDMRNLRDLCLYANRLRDKNLLERCMYQMEERGGLFRAEENRVMLPRMGGVCDSPLRIWKYDIVWLHDGEKSVQSWINTMSEKLRNKKLTPQDYSPNDKLKTNNLKRSRIVAVYCTVGMCELLRETCPGGAALQATLAETFRLTPVGNKEPAVWVILDTNADVSQFFYRHNRSQNVLLRQADDGRLVEQLVNIIYTGNPSPPESAANHRF</sequence>
<dbReference type="PANTHER" id="PTHR48051:SF1">
    <property type="entry name" value="RAS SUPPRESSOR PROTEIN 1"/>
    <property type="match status" value="1"/>
</dbReference>
<dbReference type="InterPro" id="IPR001611">
    <property type="entry name" value="Leu-rich_rpt"/>
</dbReference>
<dbReference type="PROSITE" id="PS51450">
    <property type="entry name" value="LRR"/>
    <property type="match status" value="2"/>
</dbReference>
<accession>A0A914BL12</accession>
<reference evidence="4" key="1">
    <citation type="submission" date="2022-11" db="UniProtKB">
        <authorList>
            <consortium name="EnsemblMetazoa"/>
        </authorList>
    </citation>
    <scope>IDENTIFICATION</scope>
</reference>
<dbReference type="EnsemblMetazoa" id="XM_038220548.1">
    <property type="protein sequence ID" value="XP_038076476.1"/>
    <property type="gene ID" value="LOC119744567"/>
</dbReference>
<name>A0A914BL12_PATMI</name>
<evidence type="ECO:0000256" key="2">
    <source>
        <dbReference type="ARBA" id="ARBA00022737"/>
    </source>
</evidence>
<dbReference type="PANTHER" id="PTHR48051">
    <property type="match status" value="1"/>
</dbReference>
<dbReference type="GO" id="GO:0005737">
    <property type="term" value="C:cytoplasm"/>
    <property type="evidence" value="ECO:0007669"/>
    <property type="project" value="TreeGrafter"/>
</dbReference>
<dbReference type="InterPro" id="IPR055414">
    <property type="entry name" value="LRR_R13L4/SHOC2-like"/>
</dbReference>
<proteinExistence type="predicted"/>
<dbReference type="Gene3D" id="3.80.10.10">
    <property type="entry name" value="Ribonuclease Inhibitor"/>
    <property type="match status" value="1"/>
</dbReference>
<protein>
    <recommendedName>
        <fullName evidence="3">Disease resistance R13L4/SHOC-2-like LRR domain-containing protein</fullName>
    </recommendedName>
</protein>
<keyword evidence="5" id="KW-1185">Reference proteome</keyword>
<feature type="domain" description="Disease resistance R13L4/SHOC-2-like LRR" evidence="3">
    <location>
        <begin position="134"/>
        <end position="217"/>
    </location>
</feature>
<evidence type="ECO:0000313" key="5">
    <source>
        <dbReference type="Proteomes" id="UP000887568"/>
    </source>
</evidence>
<dbReference type="Pfam" id="PF23598">
    <property type="entry name" value="LRR_14"/>
    <property type="match status" value="1"/>
</dbReference>
<keyword evidence="2" id="KW-0677">Repeat</keyword>
<dbReference type="SMART" id="SM00369">
    <property type="entry name" value="LRR_TYP"/>
    <property type="match status" value="6"/>
</dbReference>
<dbReference type="GeneID" id="119744567"/>
<dbReference type="InterPro" id="IPR032675">
    <property type="entry name" value="LRR_dom_sf"/>
</dbReference>
<dbReference type="OrthoDB" id="1394818at2759"/>
<dbReference type="OMA" id="MSEACTH"/>
<evidence type="ECO:0000259" key="3">
    <source>
        <dbReference type="Pfam" id="PF23598"/>
    </source>
</evidence>
<dbReference type="AlphaFoldDB" id="A0A914BL12"/>
<dbReference type="InterPro" id="IPR050216">
    <property type="entry name" value="LRR_domain-containing"/>
</dbReference>
<dbReference type="RefSeq" id="XP_038076476.1">
    <property type="nucleotide sequence ID" value="XM_038220548.1"/>
</dbReference>
<evidence type="ECO:0000256" key="1">
    <source>
        <dbReference type="ARBA" id="ARBA00022614"/>
    </source>
</evidence>
<keyword evidence="1" id="KW-0433">Leucine-rich repeat</keyword>
<dbReference type="InterPro" id="IPR003591">
    <property type="entry name" value="Leu-rich_rpt_typical-subtyp"/>
</dbReference>
<organism evidence="4 5">
    <name type="scientific">Patiria miniata</name>
    <name type="common">Bat star</name>
    <name type="synonym">Asterina miniata</name>
    <dbReference type="NCBI Taxonomy" id="46514"/>
    <lineage>
        <taxon>Eukaryota</taxon>
        <taxon>Metazoa</taxon>
        <taxon>Echinodermata</taxon>
        <taxon>Eleutherozoa</taxon>
        <taxon>Asterozoa</taxon>
        <taxon>Asteroidea</taxon>
        <taxon>Valvatacea</taxon>
        <taxon>Valvatida</taxon>
        <taxon>Asterinidae</taxon>
        <taxon>Patiria</taxon>
    </lineage>
</organism>
<dbReference type="Proteomes" id="UP000887568">
    <property type="component" value="Unplaced"/>
</dbReference>